<dbReference type="GeneID" id="93423413"/>
<evidence type="ECO:0000256" key="6">
    <source>
        <dbReference type="ARBA" id="ARBA00022825"/>
    </source>
</evidence>
<dbReference type="PANTHER" id="PTHR43253:SF1">
    <property type="entry name" value="TRICORN PROTEASE HOMOLOG 2-RELATED"/>
    <property type="match status" value="1"/>
</dbReference>
<dbReference type="EMBL" id="PUBV01000003">
    <property type="protein sequence ID" value="PWB09071.1"/>
    <property type="molecule type" value="Genomic_DNA"/>
</dbReference>
<dbReference type="InterPro" id="IPR036034">
    <property type="entry name" value="PDZ_sf"/>
</dbReference>
<keyword evidence="13" id="KW-1185">Reference proteome</keyword>
<feature type="region of interest" description="Disordered" evidence="9">
    <location>
        <begin position="573"/>
        <end position="603"/>
    </location>
</feature>
<evidence type="ECO:0000256" key="1">
    <source>
        <dbReference type="ARBA" id="ARBA00004496"/>
    </source>
</evidence>
<reference evidence="13" key="1">
    <citation type="submission" date="2018-02" db="EMBL/GenBank/DDBJ databases">
        <authorList>
            <person name="Clavel T."/>
            <person name="Strowig T."/>
        </authorList>
    </citation>
    <scope>NUCLEOTIDE SEQUENCE [LARGE SCALE GENOMIC DNA]</scope>
    <source>
        <strain evidence="13">DSM 100764</strain>
    </source>
</reference>
<dbReference type="SUPFAM" id="SSF82171">
    <property type="entry name" value="DPP6 N-terminal domain-like"/>
    <property type="match status" value="1"/>
</dbReference>
<dbReference type="Gene3D" id="2.130.10.10">
    <property type="entry name" value="YVTN repeat-like/Quinoprotein amine dehydrogenase"/>
    <property type="match status" value="1"/>
</dbReference>
<feature type="active site" description="Nucleophile" evidence="8">
    <location>
        <position position="995"/>
    </location>
</feature>
<dbReference type="InterPro" id="IPR011659">
    <property type="entry name" value="WD40"/>
</dbReference>
<comment type="caution">
    <text evidence="12">The sequence shown here is derived from an EMBL/GenBank/DDBJ whole genome shotgun (WGS) entry which is preliminary data.</text>
</comment>
<keyword evidence="10" id="KW-0732">Signal</keyword>
<comment type="function">
    <text evidence="7">Degrades oligopeptides.</text>
</comment>
<evidence type="ECO:0000256" key="7">
    <source>
        <dbReference type="PIRNR" id="PIRNR036421"/>
    </source>
</evidence>
<dbReference type="InterPro" id="IPR029045">
    <property type="entry name" value="ClpP/crotonase-like_dom_sf"/>
</dbReference>
<dbReference type="CDD" id="cd07562">
    <property type="entry name" value="Peptidase_S41_TRI"/>
    <property type="match status" value="1"/>
</dbReference>
<organism evidence="12 13">
    <name type="scientific">Paramuribaculum intestinale</name>
    <dbReference type="NCBI Taxonomy" id="2094151"/>
    <lineage>
        <taxon>Bacteria</taxon>
        <taxon>Pseudomonadati</taxon>
        <taxon>Bacteroidota</taxon>
        <taxon>Bacteroidia</taxon>
        <taxon>Bacteroidales</taxon>
        <taxon>Muribaculaceae</taxon>
        <taxon>Paramuribaculum</taxon>
    </lineage>
</organism>
<dbReference type="PIRSF" id="PIRSF036421">
    <property type="entry name" value="Tricorn_protease"/>
    <property type="match status" value="1"/>
</dbReference>
<dbReference type="Gene3D" id="3.90.226.10">
    <property type="entry name" value="2-enoyl-CoA Hydratase, Chain A, domain 1"/>
    <property type="match status" value="1"/>
</dbReference>
<dbReference type="SUPFAM" id="SSF52096">
    <property type="entry name" value="ClpP/crotonase"/>
    <property type="match status" value="1"/>
</dbReference>
<evidence type="ECO:0000256" key="9">
    <source>
        <dbReference type="SAM" id="MobiDB-lite"/>
    </source>
</evidence>
<dbReference type="SUPFAM" id="SSF69304">
    <property type="entry name" value="Tricorn protease N-terminal domain"/>
    <property type="match status" value="1"/>
</dbReference>
<evidence type="ECO:0000256" key="3">
    <source>
        <dbReference type="ARBA" id="ARBA00022490"/>
    </source>
</evidence>
<dbReference type="Gene3D" id="2.120.10.60">
    <property type="entry name" value="Tricorn protease N-terminal domain"/>
    <property type="match status" value="1"/>
</dbReference>
<feature type="chain" id="PRO_5016091674" description="Tricorn protease homolog" evidence="10">
    <location>
        <begin position="23"/>
        <end position="1092"/>
    </location>
</feature>
<sequence length="1092" mass="121169">MIIKRFFLIGAAMLVSAGMAQAVTPLWMRDVRISPDGSQIAFTYKGDIYKVDAKGGKAERLTTLASYESRPVWSPDGKQIAFASDRNGGQDVFIMPATGGSATQLTFNSANEIPEAFTPDGKSVLFSAVIQDPAESALFPYRALTEVYSVPAKGGRTRQVLGTPAVYMSFMPDGRSFVYEDVKGSEDKFRKHHTSSVTRDIWLYDASTGKHTNLTHRGGEDRNPVVSADGSTVYFLSERDGGSFNLYSFNVNDPAKLTRLTDFSTHPLRFLSRGSDGTFAFTYDGEIYTMREGQKPAKVAIDVTVDEENKPEQLRVGVGRSAAVSPDGKQVAFTSRGEVFVTATDYPSTKQVTNTTEAESDPAWGSDSRTLYYTSERDGHYNIYKATIGREDDPNFSNATIINEEPVFSVKDKVDRTHPSISPDGTKMAFVEDRTKLKVMDLKTKKVRQLTDGSTVASRSKGFASQWSPDGEWLLIEATDLHHQPYSDIAIINVADGKMTYVTKTGYFDQNPRWAMGGKAIIFESERYGMRNHASWGSESDVMIAFLNRDAFDRFRLSEEDYELLKEVEKAQKSKKNDAASGKDSKKADDAKKKADSKKADGDKEKVAEKVAVDLEGIADRTIRLTPNSSALADMYLTPDGETLYYITSFEKGYDLWKAKPRKGDVSKVTKLGAGAGIDTDKAGNMYLLGSTLRKFDTKSEKLTPITFSASMTIDQAAEREYMLRYVYNEERERFFRTDMNGADWDNLYKAYKRFLPHIDNNYDFADLLSELLGELNVSHTGGRYYPSGAAHPTAQLGLLYDLGYDGAGLKVAEVIKGGPFDRSTSRVKAGDIVKSINGQALTADTDPSVLLADLTRKKTLVGFHGADGTDFEEVILPISQSAQNALMYDRWVRQREADVERWSNGRLGYVHIQSMDDGSFRKLYAKALGEYIDKEGIVIDTRFNGGGRLHEDIEVMFSGKKYLTQDVHGVETTDMPSRRWNKPSVMVIGEANYSNAHGTPWVYRHLGLGKLVGMPVPGTMSSVNWVTLQDPSLVFGIPVTGFRTSEGYYLENTQLEPDVKVANDPATVVKEEDTQLRAAVESLLNDLKSKK</sequence>
<dbReference type="GO" id="GO:0008236">
    <property type="term" value="F:serine-type peptidase activity"/>
    <property type="evidence" value="ECO:0007669"/>
    <property type="project" value="UniProtKB-UniRule"/>
</dbReference>
<dbReference type="Pfam" id="PF14684">
    <property type="entry name" value="Tricorn_C1"/>
    <property type="match status" value="1"/>
</dbReference>
<keyword evidence="5 7" id="KW-0378">Hydrolase</keyword>
<evidence type="ECO:0000313" key="12">
    <source>
        <dbReference type="EMBL" id="PWB09071.1"/>
    </source>
</evidence>
<protein>
    <recommendedName>
        <fullName evidence="7">Tricorn protease homolog</fullName>
        <ecNumber evidence="7">3.4.21.-</ecNumber>
    </recommendedName>
</protein>
<dbReference type="InterPro" id="IPR012393">
    <property type="entry name" value="Tricorn_protease"/>
</dbReference>
<evidence type="ECO:0000256" key="8">
    <source>
        <dbReference type="PIRSR" id="PIRSR036421-1"/>
    </source>
</evidence>
<comment type="subcellular location">
    <subcellularLocation>
        <location evidence="1 7">Cytoplasm</location>
    </subcellularLocation>
</comment>
<keyword evidence="3 7" id="KW-0963">Cytoplasm</keyword>
<feature type="active site" description="Charge relay system" evidence="8">
    <location>
        <position position="1052"/>
    </location>
</feature>
<accession>A0A2V1J0V6</accession>
<dbReference type="PROSITE" id="PS50106">
    <property type="entry name" value="PDZ"/>
    <property type="match status" value="1"/>
</dbReference>
<comment type="similarity">
    <text evidence="2 7">Belongs to the peptidase S41B family.</text>
</comment>
<keyword evidence="4 7" id="KW-0645">Protease</keyword>
<evidence type="ECO:0000256" key="5">
    <source>
        <dbReference type="ARBA" id="ARBA00022801"/>
    </source>
</evidence>
<evidence type="ECO:0000256" key="4">
    <source>
        <dbReference type="ARBA" id="ARBA00022670"/>
    </source>
</evidence>
<gene>
    <name evidence="12" type="ORF">C5O25_02155</name>
</gene>
<dbReference type="InterPro" id="IPR001478">
    <property type="entry name" value="PDZ"/>
</dbReference>
<dbReference type="InterPro" id="IPR015943">
    <property type="entry name" value="WD40/YVTN_repeat-like_dom_sf"/>
</dbReference>
<dbReference type="Proteomes" id="UP000244925">
    <property type="component" value="Unassembled WGS sequence"/>
</dbReference>
<proteinExistence type="inferred from homology"/>
<dbReference type="GO" id="GO:0006508">
    <property type="term" value="P:proteolysis"/>
    <property type="evidence" value="ECO:0007669"/>
    <property type="project" value="UniProtKB-UniRule"/>
</dbReference>
<feature type="signal peptide" evidence="10">
    <location>
        <begin position="1"/>
        <end position="22"/>
    </location>
</feature>
<evidence type="ECO:0000313" key="13">
    <source>
        <dbReference type="Proteomes" id="UP000244925"/>
    </source>
</evidence>
<evidence type="ECO:0000259" key="11">
    <source>
        <dbReference type="PROSITE" id="PS50106"/>
    </source>
</evidence>
<feature type="domain" description="PDZ" evidence="11">
    <location>
        <begin position="797"/>
        <end position="842"/>
    </location>
</feature>
<name>A0A2V1J0V6_9BACT</name>
<feature type="active site" description="Charge relay system" evidence="8">
    <location>
        <position position="780"/>
    </location>
</feature>
<dbReference type="PANTHER" id="PTHR43253">
    <property type="entry name" value="TRICORN PROTEASE HOMOLOG 2-RELATED"/>
    <property type="match status" value="1"/>
</dbReference>
<dbReference type="InterPro" id="IPR005151">
    <property type="entry name" value="Tail-specific_protease"/>
</dbReference>
<dbReference type="Pfam" id="PF07676">
    <property type="entry name" value="PD40"/>
    <property type="match status" value="3"/>
</dbReference>
<dbReference type="Pfam" id="PF03572">
    <property type="entry name" value="Peptidase_S41"/>
    <property type="match status" value="1"/>
</dbReference>
<dbReference type="Pfam" id="PF26549">
    <property type="entry name" value="Tricorn_N"/>
    <property type="match status" value="1"/>
</dbReference>
<dbReference type="GO" id="GO:0005737">
    <property type="term" value="C:cytoplasm"/>
    <property type="evidence" value="ECO:0007669"/>
    <property type="project" value="UniProtKB-SubCell"/>
</dbReference>
<dbReference type="AlphaFoldDB" id="A0A2V1J0V6"/>
<dbReference type="Gene3D" id="3.30.750.44">
    <property type="match status" value="1"/>
</dbReference>
<dbReference type="InterPro" id="IPR028204">
    <property type="entry name" value="Tricorn_C1"/>
</dbReference>
<dbReference type="SUPFAM" id="SSF50156">
    <property type="entry name" value="PDZ domain-like"/>
    <property type="match status" value="1"/>
</dbReference>
<evidence type="ECO:0000256" key="10">
    <source>
        <dbReference type="SAM" id="SignalP"/>
    </source>
</evidence>
<dbReference type="EC" id="3.4.21.-" evidence="7"/>
<evidence type="ECO:0000256" key="2">
    <source>
        <dbReference type="ARBA" id="ARBA00008524"/>
    </source>
</evidence>
<keyword evidence="6 7" id="KW-0720">Serine protease</keyword>
<dbReference type="RefSeq" id="WP_107035092.1">
    <property type="nucleotide sequence ID" value="NZ_CAONGC010000013.1"/>
</dbReference>